<accession>A0A1M6SIT7</accession>
<dbReference type="Proteomes" id="UP000184386">
    <property type="component" value="Unassembled WGS sequence"/>
</dbReference>
<evidence type="ECO:0000313" key="3">
    <source>
        <dbReference type="Proteomes" id="UP000184386"/>
    </source>
</evidence>
<name>A0A1M6SIT7_9FIRM</name>
<feature type="domain" description="PucR C-terminal helix-turn-helix" evidence="1">
    <location>
        <begin position="438"/>
        <end position="495"/>
    </location>
</feature>
<dbReference type="EMBL" id="FRAC01000012">
    <property type="protein sequence ID" value="SHK44651.1"/>
    <property type="molecule type" value="Genomic_DNA"/>
</dbReference>
<dbReference type="InterPro" id="IPR051448">
    <property type="entry name" value="CdaR-like_regulators"/>
</dbReference>
<dbReference type="RefSeq" id="WP_073276333.1">
    <property type="nucleotide sequence ID" value="NZ_FRAC01000012.1"/>
</dbReference>
<dbReference type="PANTHER" id="PTHR33744">
    <property type="entry name" value="CARBOHYDRATE DIACID REGULATOR"/>
    <property type="match status" value="1"/>
</dbReference>
<dbReference type="OrthoDB" id="212459at2"/>
<evidence type="ECO:0000259" key="1">
    <source>
        <dbReference type="Pfam" id="PF13556"/>
    </source>
</evidence>
<reference evidence="2 3" key="1">
    <citation type="submission" date="2016-11" db="EMBL/GenBank/DDBJ databases">
        <authorList>
            <person name="Jaros S."/>
            <person name="Januszkiewicz K."/>
            <person name="Wedrychowicz H."/>
        </authorList>
    </citation>
    <scope>NUCLEOTIDE SEQUENCE [LARGE SCALE GENOMIC DNA]</scope>
    <source>
        <strain evidence="2 3">DSM 15929</strain>
    </source>
</reference>
<evidence type="ECO:0000313" key="2">
    <source>
        <dbReference type="EMBL" id="SHK44651.1"/>
    </source>
</evidence>
<dbReference type="PANTHER" id="PTHR33744:SF1">
    <property type="entry name" value="DNA-BINDING TRANSCRIPTIONAL ACTIVATOR ADER"/>
    <property type="match status" value="1"/>
</dbReference>
<dbReference type="STRING" id="1121322.SAMN02745136_02478"/>
<dbReference type="InterPro" id="IPR042070">
    <property type="entry name" value="PucR_C-HTH_sf"/>
</dbReference>
<dbReference type="Gene3D" id="1.10.10.2840">
    <property type="entry name" value="PucR C-terminal helix-turn-helix domain"/>
    <property type="match status" value="1"/>
</dbReference>
<sequence length="509" mass="57963">MTYKKLIDRISEEYCIDLLSKEEDIEIQDIAFIDNKHGNASKNTLYFGYDKQITNIAPPSQCILARTEETASPISGRGNIALVAEDSLFAIFNTAKNLIETTRGEGIYEELTALADETQNLEAVIDAASVRLGNFLVFCDMNFKIIASSVSIPVLDPLWKENTVQGYCGYEFISEVKELSSIRNASPTTSAVEVTCSQSPYRKLSSKVFHNKTQIGFLLMIEGENHLLPSHYEMLSTISRVISNTIAYYTPDFFEETSRYHELLYDMLIGAPAKDIMPRLIGLHFPAKMLVLFLRPTRYLGQQFLKNHTSKNLKAIIPGTHVTYHKSGMAAVIPLKEDAEMTAELLELLKDFSMKEYVRIGISHSFTSIESFAGHFDQAYTALELGQKLKTEELICRYQDYQIFDLLSEVKNSEKLGRYCHPALAVLRQYDHANNSKLYKTLCVYIEKGCNIKLTSESLFIHRNSLVYRLDRITEICCIDLTDINTLFLLRLSYLIDRYNELNTSMEWG</sequence>
<dbReference type="Pfam" id="PF13556">
    <property type="entry name" value="HTH_30"/>
    <property type="match status" value="1"/>
</dbReference>
<dbReference type="InterPro" id="IPR025736">
    <property type="entry name" value="PucR_C-HTH_dom"/>
</dbReference>
<organism evidence="2 3">
    <name type="scientific">Anaerocolumna jejuensis DSM 15929</name>
    <dbReference type="NCBI Taxonomy" id="1121322"/>
    <lineage>
        <taxon>Bacteria</taxon>
        <taxon>Bacillati</taxon>
        <taxon>Bacillota</taxon>
        <taxon>Clostridia</taxon>
        <taxon>Lachnospirales</taxon>
        <taxon>Lachnospiraceae</taxon>
        <taxon>Anaerocolumna</taxon>
    </lineage>
</organism>
<keyword evidence="3" id="KW-1185">Reference proteome</keyword>
<dbReference type="AlphaFoldDB" id="A0A1M6SIT7"/>
<proteinExistence type="predicted"/>
<protein>
    <submittedName>
        <fullName evidence="2">PucR C-terminal helix-turn-helix domain-containing protein</fullName>
    </submittedName>
</protein>
<gene>
    <name evidence="2" type="ORF">SAMN02745136_02478</name>
</gene>